<dbReference type="RefSeq" id="WP_334353247.1">
    <property type="nucleotide sequence ID" value="NZ_JBAKUA010000005.1"/>
</dbReference>
<keyword evidence="6" id="KW-0378">Hydrolase</keyword>
<evidence type="ECO:0000256" key="6">
    <source>
        <dbReference type="ARBA" id="ARBA00022801"/>
    </source>
</evidence>
<evidence type="ECO:0000256" key="7">
    <source>
        <dbReference type="ARBA" id="ARBA00022806"/>
    </source>
</evidence>
<dbReference type="InterPro" id="IPR014001">
    <property type="entry name" value="Helicase_ATP-bd"/>
</dbReference>
<keyword evidence="9" id="KW-0051">Antiviral defense</keyword>
<evidence type="ECO:0000256" key="1">
    <source>
        <dbReference type="ARBA" id="ARBA00006847"/>
    </source>
</evidence>
<dbReference type="CDD" id="cd09641">
    <property type="entry name" value="Cas3''_I"/>
    <property type="match status" value="1"/>
</dbReference>
<protein>
    <submittedName>
        <fullName evidence="11">CRISPR-associated helicase Cas3</fullName>
    </submittedName>
</protein>
<dbReference type="CDD" id="cd17930">
    <property type="entry name" value="DEXHc_cas3"/>
    <property type="match status" value="1"/>
</dbReference>
<dbReference type="InterPro" id="IPR001650">
    <property type="entry name" value="Helicase_C-like"/>
</dbReference>
<evidence type="ECO:0000256" key="5">
    <source>
        <dbReference type="ARBA" id="ARBA00022741"/>
    </source>
</evidence>
<dbReference type="InterPro" id="IPR038257">
    <property type="entry name" value="CRISPR-assoc_Cas3_HD_sf"/>
</dbReference>
<keyword evidence="4" id="KW-0479">Metal-binding</keyword>
<evidence type="ECO:0000256" key="9">
    <source>
        <dbReference type="ARBA" id="ARBA00023118"/>
    </source>
</evidence>
<dbReference type="GO" id="GO:0003723">
    <property type="term" value="F:RNA binding"/>
    <property type="evidence" value="ECO:0007669"/>
    <property type="project" value="TreeGrafter"/>
</dbReference>
<dbReference type="Gene3D" id="1.10.3210.30">
    <property type="match status" value="1"/>
</dbReference>
<comment type="caution">
    <text evidence="11">The sequence shown here is derived from an EMBL/GenBank/DDBJ whole genome shotgun (WGS) entry which is preliminary data.</text>
</comment>
<dbReference type="GO" id="GO:0004518">
    <property type="term" value="F:nuclease activity"/>
    <property type="evidence" value="ECO:0007669"/>
    <property type="project" value="UniProtKB-KW"/>
</dbReference>
<feature type="domain" description="HD Cas3-type" evidence="10">
    <location>
        <begin position="29"/>
        <end position="237"/>
    </location>
</feature>
<evidence type="ECO:0000256" key="4">
    <source>
        <dbReference type="ARBA" id="ARBA00022723"/>
    </source>
</evidence>
<dbReference type="Pfam" id="PF00270">
    <property type="entry name" value="DEAD"/>
    <property type="match status" value="1"/>
</dbReference>
<comment type="similarity">
    <text evidence="1">In the N-terminal section; belongs to the CRISPR-associated nuclease Cas3-HD family.</text>
</comment>
<dbReference type="NCBIfam" id="TIGR01596">
    <property type="entry name" value="cas3_HD"/>
    <property type="match status" value="1"/>
</dbReference>
<dbReference type="InterPro" id="IPR006483">
    <property type="entry name" value="CRISPR-assoc_Cas3_HD"/>
</dbReference>
<keyword evidence="3" id="KW-0540">Nuclease</keyword>
<sequence length="941" mass="103770">MHANTKREEATILNTWSPPARSCWGKTNEEADWLPVVQHLEDAAGVMPEVWRLQPRSIRSLLSDSLGGAEAAQAFECFLAGVHDVGKISADFAHMARFPRRNGTSTSYLCDRMEHQGFVIPTPERPIPHGTVGQIHIESWLLDRYRHQSPRARRCARNIASIIGGHHGTNPTEGDIEELRSGLAREDDLWRTTRDEVIDTMAAHTGADQFLGDWMSSPIPIEVQVLSEGLVIMADWIASSESLFPYDLTDPTPDRVRRAIARLRLPRPWRPDTGPDTADDLFARSFPALAHGSPNAMQRAAVEAAASMTSPGLLVIEAPMGQGKTEAALMCAQVLARRFGQGGIFFGLPTMATSNPMFGRVREWLDAVPATNPSSITLAHSKAGLNEDYQQLMPWNASMAVYDEGTSQREASAIVHEWFLGRKRAILADHVIGTIDQALFTGLKAKHVVLRHLGLASKVVIIDEVHAADVYMREYLKVVLEWLGAYRTPVILMSATLPPAQREELALAYARGRHGKRATMALPTSDEYPLMTCVTDDVIQRGTSVTAPARGITIETMTDSLDDLAARLKEQMSEGGCVGVIRDTVARAQETFDVLRQRLDCEVVLVHSRFVAPQRARRESDLVRRLGCSGQARPHRIVVVGTQVLEQSLDVDFDLLVSDIAPMDLLLQRIGRLHRHDRERPPRLRDAVCLVTGVDSWDDDGPRFGRGIDLVYEPDALMRTAAILEDLPSGEISIPRDIPRLVRQAYQEPFPWPHAWTDRGEKAALGARSNRQLAATRAMAFRLTDPFGASSLMKGLTDMASSDPENTRGHASVRDSEDSIEVIVVQQSDSGHRLLDDIGEYSGTELPLFGAPDGDLARAVASCTVTLPRSLSNPWDIDRTIAELEAAPIDLSSWQTSPWLRGQLVLVLDAHGNSTLLGHPLHYDHDQGLIVEPLPQNGAPV</sequence>
<dbReference type="AlphaFoldDB" id="A0AB35XLW1"/>
<evidence type="ECO:0000259" key="10">
    <source>
        <dbReference type="PROSITE" id="PS51643"/>
    </source>
</evidence>
<dbReference type="GO" id="GO:0003724">
    <property type="term" value="F:RNA helicase activity"/>
    <property type="evidence" value="ECO:0007669"/>
    <property type="project" value="TreeGrafter"/>
</dbReference>
<dbReference type="PROSITE" id="PS51643">
    <property type="entry name" value="HD_CAS3"/>
    <property type="match status" value="1"/>
</dbReference>
<name>A0AB35XLW1_9ACTN</name>
<comment type="similarity">
    <text evidence="2">In the central section; belongs to the CRISPR-associated helicase Cas3 family.</text>
</comment>
<reference evidence="11" key="1">
    <citation type="submission" date="2024-02" db="EMBL/GenBank/DDBJ databases">
        <title>Bacterial skin colonization with Propionibacterium avidum as a risk factor for Periprosthetic Joint Infections - a single-center prospective study.</title>
        <authorList>
            <person name="Achermann Y."/>
        </authorList>
    </citation>
    <scope>NUCLEOTIDE SEQUENCE</scope>
    <source>
        <strain evidence="11">PAVI-2017310195</strain>
    </source>
</reference>
<keyword evidence="7" id="KW-0347">Helicase</keyword>
<evidence type="ECO:0000256" key="2">
    <source>
        <dbReference type="ARBA" id="ARBA00009046"/>
    </source>
</evidence>
<dbReference type="EMBL" id="JBAKUA010000005">
    <property type="protein sequence ID" value="MEH1546319.1"/>
    <property type="molecule type" value="Genomic_DNA"/>
</dbReference>
<dbReference type="InterPro" id="IPR011545">
    <property type="entry name" value="DEAD/DEAH_box_helicase_dom"/>
</dbReference>
<dbReference type="SUPFAM" id="SSF52540">
    <property type="entry name" value="P-loop containing nucleoside triphosphate hydrolases"/>
    <property type="match status" value="1"/>
</dbReference>
<dbReference type="Pfam" id="PF18395">
    <property type="entry name" value="Cas3_C"/>
    <property type="match status" value="1"/>
</dbReference>
<dbReference type="SMART" id="SM00490">
    <property type="entry name" value="HELICc"/>
    <property type="match status" value="1"/>
</dbReference>
<dbReference type="InterPro" id="IPR054712">
    <property type="entry name" value="Cas3-like_dom"/>
</dbReference>
<dbReference type="Proteomes" id="UP001309299">
    <property type="component" value="Unassembled WGS sequence"/>
</dbReference>
<dbReference type="PANTHER" id="PTHR47963">
    <property type="entry name" value="DEAD-BOX ATP-DEPENDENT RNA HELICASE 47, MITOCHONDRIAL"/>
    <property type="match status" value="1"/>
</dbReference>
<gene>
    <name evidence="11" type="primary">cas3</name>
    <name evidence="11" type="ORF">V7F78_04700</name>
</gene>
<dbReference type="InterPro" id="IPR006474">
    <property type="entry name" value="Helicase_Cas3_CRISPR-ass_core"/>
</dbReference>
<dbReference type="GO" id="GO:0016787">
    <property type="term" value="F:hydrolase activity"/>
    <property type="evidence" value="ECO:0007669"/>
    <property type="project" value="UniProtKB-KW"/>
</dbReference>
<dbReference type="GO" id="GO:0046872">
    <property type="term" value="F:metal ion binding"/>
    <property type="evidence" value="ECO:0007669"/>
    <property type="project" value="UniProtKB-KW"/>
</dbReference>
<evidence type="ECO:0000313" key="11">
    <source>
        <dbReference type="EMBL" id="MEH1546319.1"/>
    </source>
</evidence>
<evidence type="ECO:0000256" key="8">
    <source>
        <dbReference type="ARBA" id="ARBA00022840"/>
    </source>
</evidence>
<dbReference type="InterPro" id="IPR041372">
    <property type="entry name" value="Cas3_C"/>
</dbReference>
<dbReference type="GO" id="GO:0005524">
    <property type="term" value="F:ATP binding"/>
    <property type="evidence" value="ECO:0007669"/>
    <property type="project" value="UniProtKB-KW"/>
</dbReference>
<organism evidence="11 12">
    <name type="scientific">Cutibacterium avidum</name>
    <dbReference type="NCBI Taxonomy" id="33010"/>
    <lineage>
        <taxon>Bacteria</taxon>
        <taxon>Bacillati</taxon>
        <taxon>Actinomycetota</taxon>
        <taxon>Actinomycetes</taxon>
        <taxon>Propionibacteriales</taxon>
        <taxon>Propionibacteriaceae</taxon>
        <taxon>Cutibacterium</taxon>
    </lineage>
</organism>
<dbReference type="Pfam" id="PF18019">
    <property type="entry name" value="Cas3_HD"/>
    <property type="match status" value="1"/>
</dbReference>
<dbReference type="Gene3D" id="3.40.50.300">
    <property type="entry name" value="P-loop containing nucleotide triphosphate hydrolases"/>
    <property type="match status" value="2"/>
</dbReference>
<dbReference type="GO" id="GO:0051607">
    <property type="term" value="P:defense response to virus"/>
    <property type="evidence" value="ECO:0007669"/>
    <property type="project" value="UniProtKB-KW"/>
</dbReference>
<evidence type="ECO:0000313" key="12">
    <source>
        <dbReference type="Proteomes" id="UP001309299"/>
    </source>
</evidence>
<dbReference type="InterPro" id="IPR050547">
    <property type="entry name" value="DEAD_box_RNA_helicases"/>
</dbReference>
<dbReference type="PANTHER" id="PTHR47963:SF9">
    <property type="entry name" value="CRISPR-ASSOCIATED ENDONUCLEASE_HELICASE CAS3"/>
    <property type="match status" value="1"/>
</dbReference>
<dbReference type="NCBIfam" id="TIGR01587">
    <property type="entry name" value="cas3_core"/>
    <property type="match status" value="1"/>
</dbReference>
<evidence type="ECO:0000256" key="3">
    <source>
        <dbReference type="ARBA" id="ARBA00022722"/>
    </source>
</evidence>
<keyword evidence="5" id="KW-0547">Nucleotide-binding</keyword>
<accession>A0AB35XLW1</accession>
<keyword evidence="8" id="KW-0067">ATP-binding</keyword>
<dbReference type="SMART" id="SM00487">
    <property type="entry name" value="DEXDc"/>
    <property type="match status" value="1"/>
</dbReference>
<proteinExistence type="inferred from homology"/>
<dbReference type="Pfam" id="PF22590">
    <property type="entry name" value="Cas3-like_C_2"/>
    <property type="match status" value="1"/>
</dbReference>
<dbReference type="InterPro" id="IPR027417">
    <property type="entry name" value="P-loop_NTPase"/>
</dbReference>